<organism evidence="2 3">
    <name type="scientific">Candidatus Coatesbacteria bacterium 4484_99</name>
    <dbReference type="NCBI Taxonomy" id="1970774"/>
    <lineage>
        <taxon>Bacteria</taxon>
        <taxon>Candidatus Coatesiibacteriota</taxon>
    </lineage>
</organism>
<dbReference type="EMBL" id="NATQ01000034">
    <property type="protein sequence ID" value="OQX90681.1"/>
    <property type="molecule type" value="Genomic_DNA"/>
</dbReference>
<keyword evidence="1" id="KW-1133">Transmembrane helix</keyword>
<reference evidence="3" key="1">
    <citation type="submission" date="2017-03" db="EMBL/GenBank/DDBJ databases">
        <title>Novel pathways for hydrocarbon cycling and metabolic interdependencies in hydrothermal sediment communities.</title>
        <authorList>
            <person name="Dombrowski N."/>
            <person name="Seitz K."/>
            <person name="Teske A."/>
            <person name="Baker B."/>
        </authorList>
    </citation>
    <scope>NUCLEOTIDE SEQUENCE [LARGE SCALE GENOMIC DNA]</scope>
</reference>
<comment type="caution">
    <text evidence="2">The sequence shown here is derived from an EMBL/GenBank/DDBJ whole genome shotgun (WGS) entry which is preliminary data.</text>
</comment>
<dbReference type="Proteomes" id="UP000192611">
    <property type="component" value="Unassembled WGS sequence"/>
</dbReference>
<gene>
    <name evidence="2" type="ORF">B6D57_02300</name>
</gene>
<dbReference type="AlphaFoldDB" id="A0A1W9S1E2"/>
<evidence type="ECO:0000313" key="3">
    <source>
        <dbReference type="Proteomes" id="UP000192611"/>
    </source>
</evidence>
<protein>
    <recommendedName>
        <fullName evidence="4">Type IX secretion system membrane protein PorP/SprF</fullName>
    </recommendedName>
</protein>
<proteinExistence type="predicted"/>
<feature type="non-terminal residue" evidence="2">
    <location>
        <position position="358"/>
    </location>
</feature>
<evidence type="ECO:0000313" key="2">
    <source>
        <dbReference type="EMBL" id="OQX90681.1"/>
    </source>
</evidence>
<evidence type="ECO:0008006" key="4">
    <source>
        <dbReference type="Google" id="ProtNLM"/>
    </source>
</evidence>
<keyword evidence="1" id="KW-0812">Transmembrane</keyword>
<keyword evidence="1" id="KW-0472">Membrane</keyword>
<evidence type="ECO:0000256" key="1">
    <source>
        <dbReference type="SAM" id="Phobius"/>
    </source>
</evidence>
<sequence>MIKSKNMLKRSTYTIFALIISIFICLSSSFSMFDYQPNVASFSMGGCLSSTFIQPSDVGINPALIAFTEYNTLETSFSRLHWGLDYGEMASGFLGYAVPIGVFGTVGINTRADFEGLMTDFISTVYYGNSFIYPGRVGLGVGFDYYTRFVRSNEFTRRDPSFNDGTIRLTMAVNSGLIVKPADNLLFGLSVFNLNRPKLSYGGDERLPLKARADIGVYLGAFRPSVSVGYIRHWVGGYSEFLYKLGFEVGLLNDCLQVRAGYDMNRFSSGVGINLERGFNLIFDYAFQIPLGEEAMDNKIGTHRVGLTFAFGDRDYKFKERSKRNTFLFKFNDVIVKEVVVRTKSEHYEDEINLSACG</sequence>
<feature type="transmembrane region" description="Helical" evidence="1">
    <location>
        <begin position="12"/>
        <end position="33"/>
    </location>
</feature>
<accession>A0A1W9S1E2</accession>
<name>A0A1W9S1E2_9BACT</name>